<dbReference type="Gene3D" id="2.60.120.10">
    <property type="entry name" value="Jelly Rolls"/>
    <property type="match status" value="1"/>
</dbReference>
<protein>
    <submittedName>
        <fullName evidence="1">Uncharacterized protein</fullName>
    </submittedName>
</protein>
<dbReference type="InterPro" id="IPR014710">
    <property type="entry name" value="RmlC-like_jellyroll"/>
</dbReference>
<dbReference type="EMBL" id="JARWBG010000001">
    <property type="protein sequence ID" value="MDH2387425.1"/>
    <property type="molecule type" value="Genomic_DNA"/>
</dbReference>
<name>A0ABT6HFS5_9ACTN</name>
<dbReference type="RefSeq" id="WP_279925546.1">
    <property type="nucleotide sequence ID" value="NZ_JARWBG010000001.1"/>
</dbReference>
<organism evidence="1 2">
    <name type="scientific">Streptomyces chengmaiensis</name>
    <dbReference type="NCBI Taxonomy" id="3040919"/>
    <lineage>
        <taxon>Bacteria</taxon>
        <taxon>Bacillati</taxon>
        <taxon>Actinomycetota</taxon>
        <taxon>Actinomycetes</taxon>
        <taxon>Kitasatosporales</taxon>
        <taxon>Streptomycetaceae</taxon>
        <taxon>Streptomyces</taxon>
    </lineage>
</organism>
<accession>A0ABT6HFS5</accession>
<sequence>MINRPSSEALRFAADDAMTITDLLPSSASPDVSLVTGRLNGLHAPRVNHRSAKVYLLLGGSLTARTPAREVSLEPRDLLMVHPGEEVTLEGDDADLVIVCSPGFDPADEKDTPTG</sequence>
<comment type="caution">
    <text evidence="1">The sequence shown here is derived from an EMBL/GenBank/DDBJ whole genome shotgun (WGS) entry which is preliminary data.</text>
</comment>
<dbReference type="Proteomes" id="UP001223144">
    <property type="component" value="Unassembled WGS sequence"/>
</dbReference>
<reference evidence="1 2" key="1">
    <citation type="submission" date="2023-04" db="EMBL/GenBank/DDBJ databases">
        <title>Streptomyces chengmaiensis sp. nov. isolated from the stem of mangrove plant in Hainan.</title>
        <authorList>
            <person name="Huang X."/>
            <person name="Zhou S."/>
            <person name="Chu X."/>
            <person name="Xie Y."/>
            <person name="Lin Y."/>
        </authorList>
    </citation>
    <scope>NUCLEOTIDE SEQUENCE [LARGE SCALE GENOMIC DNA]</scope>
    <source>
        <strain evidence="1 2">HNM0663</strain>
    </source>
</reference>
<proteinExistence type="predicted"/>
<evidence type="ECO:0000313" key="2">
    <source>
        <dbReference type="Proteomes" id="UP001223144"/>
    </source>
</evidence>
<keyword evidence="2" id="KW-1185">Reference proteome</keyword>
<dbReference type="SUPFAM" id="SSF51182">
    <property type="entry name" value="RmlC-like cupins"/>
    <property type="match status" value="1"/>
</dbReference>
<gene>
    <name evidence="1" type="ORF">QCN29_01210</name>
</gene>
<evidence type="ECO:0000313" key="1">
    <source>
        <dbReference type="EMBL" id="MDH2387425.1"/>
    </source>
</evidence>
<dbReference type="InterPro" id="IPR011051">
    <property type="entry name" value="RmlC_Cupin_sf"/>
</dbReference>